<dbReference type="Proteomes" id="UP000036771">
    <property type="component" value="Unassembled WGS sequence"/>
</dbReference>
<protein>
    <submittedName>
        <fullName evidence="1">Uncharacterized protein</fullName>
    </submittedName>
</protein>
<dbReference type="EMBL" id="BBVC01000006">
    <property type="protein sequence ID" value="GAO97479.1"/>
    <property type="molecule type" value="Genomic_DNA"/>
</dbReference>
<proteinExistence type="predicted"/>
<keyword evidence="2" id="KW-1185">Reference proteome</keyword>
<organism evidence="1 2">
    <name type="scientific">Caedimonas varicaedens</name>
    <dbReference type="NCBI Taxonomy" id="1629334"/>
    <lineage>
        <taxon>Bacteria</taxon>
        <taxon>Pseudomonadati</taxon>
        <taxon>Pseudomonadota</taxon>
        <taxon>Alphaproteobacteria</taxon>
        <taxon>Holosporales</taxon>
        <taxon>Caedimonadaceae</taxon>
        <taxon>Caedimonas</taxon>
    </lineage>
</organism>
<dbReference type="AlphaFoldDB" id="A0A0K8MC88"/>
<accession>A0A0K8MC88</accession>
<name>A0A0K8MC88_9PROT</name>
<reference evidence="1 2" key="1">
    <citation type="submission" date="2015-03" db="EMBL/GenBank/DDBJ databases">
        <title>Caedibacter varicaedens, whole genome shotgun sequence.</title>
        <authorList>
            <person name="Suzuki H."/>
            <person name="Dapper A.L."/>
            <person name="Gibson A.K."/>
            <person name="Jackson C."/>
            <person name="Lee H."/>
            <person name="Pejaver V.R."/>
            <person name="Doak T."/>
            <person name="Lynch M."/>
        </authorList>
    </citation>
    <scope>NUCLEOTIDE SEQUENCE [LARGE SCALE GENOMIC DNA]</scope>
</reference>
<comment type="caution">
    <text evidence="1">The sequence shown here is derived from an EMBL/GenBank/DDBJ whole genome shotgun (WGS) entry which is preliminary data.</text>
</comment>
<evidence type="ECO:0000313" key="1">
    <source>
        <dbReference type="EMBL" id="GAO97479.1"/>
    </source>
</evidence>
<sequence length="52" mass="5898">MAQIENFTEPIIFEQGVSDVYLPENERAKLHATVGHLKVESDFLGRALGRNR</sequence>
<evidence type="ECO:0000313" key="2">
    <source>
        <dbReference type="Proteomes" id="UP000036771"/>
    </source>
</evidence>
<gene>
    <name evidence="1" type="ORF">Cva_00111</name>
</gene>